<gene>
    <name evidence="1" type="ORF">METZ01_LOCUS468135</name>
</gene>
<accession>A0A383B5W7</accession>
<feature type="non-terminal residue" evidence="1">
    <location>
        <position position="1"/>
    </location>
</feature>
<evidence type="ECO:0000313" key="1">
    <source>
        <dbReference type="EMBL" id="SVE15281.1"/>
    </source>
</evidence>
<dbReference type="AlphaFoldDB" id="A0A383B5W7"/>
<name>A0A383B5W7_9ZZZZ</name>
<dbReference type="EMBL" id="UINC01197676">
    <property type="protein sequence ID" value="SVE15281.1"/>
    <property type="molecule type" value="Genomic_DNA"/>
</dbReference>
<organism evidence="1">
    <name type="scientific">marine metagenome</name>
    <dbReference type="NCBI Taxonomy" id="408172"/>
    <lineage>
        <taxon>unclassified sequences</taxon>
        <taxon>metagenomes</taxon>
        <taxon>ecological metagenomes</taxon>
    </lineage>
</organism>
<reference evidence="1" key="1">
    <citation type="submission" date="2018-05" db="EMBL/GenBank/DDBJ databases">
        <authorList>
            <person name="Lanie J.A."/>
            <person name="Ng W.-L."/>
            <person name="Kazmierczak K.M."/>
            <person name="Andrzejewski T.M."/>
            <person name="Davidsen T.M."/>
            <person name="Wayne K.J."/>
            <person name="Tettelin H."/>
            <person name="Glass J.I."/>
            <person name="Rusch D."/>
            <person name="Podicherti R."/>
            <person name="Tsui H.-C.T."/>
            <person name="Winkler M.E."/>
        </authorList>
    </citation>
    <scope>NUCLEOTIDE SEQUENCE</scope>
</reference>
<sequence length="94" mass="11044">YQFWLDIGSMSWWDPLHQPLTNHYVLARRWNQDERWTDAVDCSIRNQNLYRLVRGLCLRCRGGIYLFASDSEGRGEVQDGPLMMAVQQVLQARA</sequence>
<proteinExistence type="predicted"/>
<protein>
    <submittedName>
        <fullName evidence="1">Uncharacterized protein</fullName>
    </submittedName>
</protein>